<accession>A0ABR9HWR6</accession>
<dbReference type="EMBL" id="JADBEG010000001">
    <property type="protein sequence ID" value="MBE1495366.1"/>
    <property type="molecule type" value="Genomic_DNA"/>
</dbReference>
<reference evidence="1 2" key="1">
    <citation type="submission" date="2020-10" db="EMBL/GenBank/DDBJ databases">
        <title>Sequencing the genomes of 1000 actinobacteria strains.</title>
        <authorList>
            <person name="Klenk H.-P."/>
        </authorList>
    </citation>
    <scope>NUCLEOTIDE SEQUENCE [LARGE SCALE GENOMIC DNA]</scope>
    <source>
        <strain evidence="1 2">DSM 44653</strain>
    </source>
</reference>
<name>A0ABR9HWR6_9PSEU</name>
<proteinExistence type="predicted"/>
<evidence type="ECO:0000313" key="1">
    <source>
        <dbReference type="EMBL" id="MBE1495366.1"/>
    </source>
</evidence>
<sequence length="250" mass="25834">MDVASEIVLRLADPAARASVLTADALLALGTVAYELDPTLVTEPVTAVFDRFDLAVPLDPRVSAMAQFRRTGEPVPWEVAASWDTGQAPPVAADAVWTGAVVVRTAVLDGTIVDVTARQSGVDGPVALDATVAMGPPGADPPPAPVPLPVLVAFLAAAADASPRELLRATPAARLAAARYAVADAPPGAPERRFDRLVCWVVPATAFDDPGWPGARTGTSPEQRRADRLGAARSWLAGQGVAVLTTTEPT</sequence>
<evidence type="ECO:0000313" key="2">
    <source>
        <dbReference type="Proteomes" id="UP000631670"/>
    </source>
</evidence>
<comment type="caution">
    <text evidence="1">The sequence shown here is derived from an EMBL/GenBank/DDBJ whole genome shotgun (WGS) entry which is preliminary data.</text>
</comment>
<organism evidence="1 2">
    <name type="scientific">Amycolatopsis lexingtonensis</name>
    <dbReference type="NCBI Taxonomy" id="218822"/>
    <lineage>
        <taxon>Bacteria</taxon>
        <taxon>Bacillati</taxon>
        <taxon>Actinomycetota</taxon>
        <taxon>Actinomycetes</taxon>
        <taxon>Pseudonocardiales</taxon>
        <taxon>Pseudonocardiaceae</taxon>
        <taxon>Amycolatopsis</taxon>
    </lineage>
</organism>
<gene>
    <name evidence="1" type="ORF">H4696_002466</name>
</gene>
<dbReference type="Proteomes" id="UP000631670">
    <property type="component" value="Unassembled WGS sequence"/>
</dbReference>
<dbReference type="RefSeq" id="WP_192782264.1">
    <property type="nucleotide sequence ID" value="NZ_JADBEG010000001.1"/>
</dbReference>
<keyword evidence="2" id="KW-1185">Reference proteome</keyword>
<protein>
    <submittedName>
        <fullName evidence="1">Uncharacterized protein</fullName>
    </submittedName>
</protein>